<protein>
    <recommendedName>
        <fullName evidence="4">Secreted protein</fullName>
    </recommendedName>
</protein>
<accession>A0A1L9VAJ0</accession>
<evidence type="ECO:0000256" key="1">
    <source>
        <dbReference type="SAM" id="SignalP"/>
    </source>
</evidence>
<proteinExistence type="predicted"/>
<dbReference type="GeneID" id="34466354"/>
<reference evidence="3" key="1">
    <citation type="journal article" date="2017" name="Genome Biol.">
        <title>Comparative genomics reveals high biological diversity and specific adaptations in the industrially and medically important fungal genus Aspergillus.</title>
        <authorList>
            <person name="de Vries R.P."/>
            <person name="Riley R."/>
            <person name="Wiebenga A."/>
            <person name="Aguilar-Osorio G."/>
            <person name="Amillis S."/>
            <person name="Uchima C.A."/>
            <person name="Anderluh G."/>
            <person name="Asadollahi M."/>
            <person name="Askin M."/>
            <person name="Barry K."/>
            <person name="Battaglia E."/>
            <person name="Bayram O."/>
            <person name="Benocci T."/>
            <person name="Braus-Stromeyer S.A."/>
            <person name="Caldana C."/>
            <person name="Canovas D."/>
            <person name="Cerqueira G.C."/>
            <person name="Chen F."/>
            <person name="Chen W."/>
            <person name="Choi C."/>
            <person name="Clum A."/>
            <person name="Dos Santos R.A."/>
            <person name="Damasio A.R."/>
            <person name="Diallinas G."/>
            <person name="Emri T."/>
            <person name="Fekete E."/>
            <person name="Flipphi M."/>
            <person name="Freyberg S."/>
            <person name="Gallo A."/>
            <person name="Gournas C."/>
            <person name="Habgood R."/>
            <person name="Hainaut M."/>
            <person name="Harispe M.L."/>
            <person name="Henrissat B."/>
            <person name="Hilden K.S."/>
            <person name="Hope R."/>
            <person name="Hossain A."/>
            <person name="Karabika E."/>
            <person name="Karaffa L."/>
            <person name="Karanyi Z."/>
            <person name="Krasevec N."/>
            <person name="Kuo A."/>
            <person name="Kusch H."/>
            <person name="LaButti K."/>
            <person name="Lagendijk E.L."/>
            <person name="Lapidus A."/>
            <person name="Levasseur A."/>
            <person name="Lindquist E."/>
            <person name="Lipzen A."/>
            <person name="Logrieco A.F."/>
            <person name="MacCabe A."/>
            <person name="Maekelae M.R."/>
            <person name="Malavazi I."/>
            <person name="Melin P."/>
            <person name="Meyer V."/>
            <person name="Mielnichuk N."/>
            <person name="Miskei M."/>
            <person name="Molnar A.P."/>
            <person name="Mule G."/>
            <person name="Ngan C.Y."/>
            <person name="Orejas M."/>
            <person name="Orosz E."/>
            <person name="Ouedraogo J.P."/>
            <person name="Overkamp K.M."/>
            <person name="Park H.-S."/>
            <person name="Perrone G."/>
            <person name="Piumi F."/>
            <person name="Punt P.J."/>
            <person name="Ram A.F."/>
            <person name="Ramon A."/>
            <person name="Rauscher S."/>
            <person name="Record E."/>
            <person name="Riano-Pachon D.M."/>
            <person name="Robert V."/>
            <person name="Roehrig J."/>
            <person name="Ruller R."/>
            <person name="Salamov A."/>
            <person name="Salih N.S."/>
            <person name="Samson R.A."/>
            <person name="Sandor E."/>
            <person name="Sanguinetti M."/>
            <person name="Schuetze T."/>
            <person name="Sepcic K."/>
            <person name="Shelest E."/>
            <person name="Sherlock G."/>
            <person name="Sophianopoulou V."/>
            <person name="Squina F.M."/>
            <person name="Sun H."/>
            <person name="Susca A."/>
            <person name="Todd R.B."/>
            <person name="Tsang A."/>
            <person name="Unkles S.E."/>
            <person name="van de Wiele N."/>
            <person name="van Rossen-Uffink D."/>
            <person name="Oliveira J.V."/>
            <person name="Vesth T.C."/>
            <person name="Visser J."/>
            <person name="Yu J.-H."/>
            <person name="Zhou M."/>
            <person name="Andersen M.R."/>
            <person name="Archer D.B."/>
            <person name="Baker S.E."/>
            <person name="Benoit I."/>
            <person name="Brakhage A.A."/>
            <person name="Braus G.H."/>
            <person name="Fischer R."/>
            <person name="Frisvad J.C."/>
            <person name="Goldman G.H."/>
            <person name="Houbraken J."/>
            <person name="Oakley B."/>
            <person name="Pocsi I."/>
            <person name="Scazzocchio C."/>
            <person name="Seiboth B."/>
            <person name="vanKuyk P.A."/>
            <person name="Wortman J."/>
            <person name="Dyer P.S."/>
            <person name="Grigoriev I.V."/>
        </authorList>
    </citation>
    <scope>NUCLEOTIDE SEQUENCE [LARGE SCALE GENOMIC DNA]</scope>
    <source>
        <strain evidence="3">CBS 516.65</strain>
    </source>
</reference>
<dbReference type="VEuPathDB" id="FungiDB:ASPGLDRAFT_809880"/>
<evidence type="ECO:0000313" key="2">
    <source>
        <dbReference type="EMBL" id="OJJ80976.1"/>
    </source>
</evidence>
<dbReference type="EMBL" id="KV878908">
    <property type="protein sequence ID" value="OJJ80976.1"/>
    <property type="molecule type" value="Genomic_DNA"/>
</dbReference>
<evidence type="ECO:0008006" key="4">
    <source>
        <dbReference type="Google" id="ProtNLM"/>
    </source>
</evidence>
<evidence type="ECO:0000313" key="3">
    <source>
        <dbReference type="Proteomes" id="UP000184300"/>
    </source>
</evidence>
<dbReference type="AlphaFoldDB" id="A0A1L9VAJ0"/>
<keyword evidence="3" id="KW-1185">Reference proteome</keyword>
<dbReference type="RefSeq" id="XP_022397674.1">
    <property type="nucleotide sequence ID" value="XM_022550094.1"/>
</dbReference>
<feature type="chain" id="PRO_5012228425" description="Secreted protein" evidence="1">
    <location>
        <begin position="16"/>
        <end position="106"/>
    </location>
</feature>
<sequence length="106" mass="11626">MGALACCILVLSCQGLHESRPLVCKIPRRGHHDFLHVVESYLPPDYDCHSSSASTNYPVLSSSGSYYPAMVCVLVIRRATYTAVPPLRPSARHKLAWKGKEDKAGS</sequence>
<name>A0A1L9VAJ0_ASPGL</name>
<feature type="signal peptide" evidence="1">
    <location>
        <begin position="1"/>
        <end position="15"/>
    </location>
</feature>
<dbReference type="Proteomes" id="UP000184300">
    <property type="component" value="Unassembled WGS sequence"/>
</dbReference>
<gene>
    <name evidence="2" type="ORF">ASPGLDRAFT_809880</name>
</gene>
<keyword evidence="1" id="KW-0732">Signal</keyword>
<organism evidence="2 3">
    <name type="scientific">Aspergillus glaucus CBS 516.65</name>
    <dbReference type="NCBI Taxonomy" id="1160497"/>
    <lineage>
        <taxon>Eukaryota</taxon>
        <taxon>Fungi</taxon>
        <taxon>Dikarya</taxon>
        <taxon>Ascomycota</taxon>
        <taxon>Pezizomycotina</taxon>
        <taxon>Eurotiomycetes</taxon>
        <taxon>Eurotiomycetidae</taxon>
        <taxon>Eurotiales</taxon>
        <taxon>Aspergillaceae</taxon>
        <taxon>Aspergillus</taxon>
        <taxon>Aspergillus subgen. Aspergillus</taxon>
    </lineage>
</organism>